<feature type="transmembrane region" description="Helical" evidence="6">
    <location>
        <begin position="98"/>
        <end position="116"/>
    </location>
</feature>
<evidence type="ECO:0000313" key="7">
    <source>
        <dbReference type="EMBL" id="WFC95706.1"/>
    </source>
</evidence>
<reference evidence="7" key="1">
    <citation type="submission" date="2023-03" db="EMBL/GenBank/DDBJ databases">
        <title>Mating type loci evolution in Malassezia.</title>
        <authorList>
            <person name="Coelho M.A."/>
        </authorList>
    </citation>
    <scope>NUCLEOTIDE SEQUENCE</scope>
    <source>
        <strain evidence="7">CBS 14135</strain>
    </source>
</reference>
<evidence type="ECO:0000256" key="3">
    <source>
        <dbReference type="ARBA" id="ARBA00022989"/>
    </source>
</evidence>
<gene>
    <name evidence="7" type="ORF">MBRA1_002359</name>
</gene>
<keyword evidence="3 6" id="KW-1133">Transmembrane helix</keyword>
<dbReference type="GO" id="GO:0016020">
    <property type="term" value="C:membrane"/>
    <property type="evidence" value="ECO:0007669"/>
    <property type="project" value="UniProtKB-SubCell"/>
</dbReference>
<name>A0AAF0DU10_9BASI</name>
<dbReference type="GO" id="GO:0016236">
    <property type="term" value="P:macroautophagy"/>
    <property type="evidence" value="ECO:0007669"/>
    <property type="project" value="TreeGrafter"/>
</dbReference>
<keyword evidence="8" id="KW-1185">Reference proteome</keyword>
<comment type="subcellular location">
    <subcellularLocation>
        <location evidence="1">Membrane</location>
        <topology evidence="1">Multi-pass membrane protein</topology>
    </subcellularLocation>
</comment>
<feature type="transmembrane region" description="Helical" evidence="6">
    <location>
        <begin position="247"/>
        <end position="263"/>
    </location>
</feature>
<dbReference type="Proteomes" id="UP001216638">
    <property type="component" value="Chromosome 3"/>
</dbReference>
<accession>A0AAF0DU10</accession>
<evidence type="ECO:0000313" key="8">
    <source>
        <dbReference type="Proteomes" id="UP001216638"/>
    </source>
</evidence>
<dbReference type="EMBL" id="CP119953">
    <property type="protein sequence ID" value="WFC95706.1"/>
    <property type="molecule type" value="Genomic_DNA"/>
</dbReference>
<evidence type="ECO:0000256" key="4">
    <source>
        <dbReference type="ARBA" id="ARBA00023136"/>
    </source>
</evidence>
<dbReference type="GO" id="GO:0005783">
    <property type="term" value="C:endoplasmic reticulum"/>
    <property type="evidence" value="ECO:0007669"/>
    <property type="project" value="TreeGrafter"/>
</dbReference>
<evidence type="ECO:0008006" key="9">
    <source>
        <dbReference type="Google" id="ProtNLM"/>
    </source>
</evidence>
<sequence>MKRHDRAFLQSVDLNTDASLGSQLDEDYDAGWPSSSSGLWSAKGPTVYAPRMGLARSAKLHVQWALGGWSDANQWKRAMKLVRMYVYYSPRSSELRLGLVKGLLLSGVVCALVYFFSLTLLPEFRGAEEEEETHAVWVGSVSSTFWLYPLIAGSYLVASTWTLGVAEAAFSAQNLHVPEMHERLQHTSWVEHVSRAVLIANYSLVCLALQYLPWIGPILAFLIMSLVDGYFCFEQVWVRLRFSESHWSYLIGFGVPSTAVSFFHPSGLLNLMLFMLVFPMCTVLALLAEPMPTSSSLGSQATMLPTGPHHDRSKELSALLPARIPLFWPTVRVRRVLLAFAPRVTPLSTGSHPAPKKYDRPGMPPRMPRQSAAQFVGGAWTGSRVGSPSPSATPAPVPTATAGSAAPWLASSVSIPMASDQGSLGARKSHKTQ</sequence>
<dbReference type="PANTHER" id="PTHR21389">
    <property type="entry name" value="P53 INDUCED PROTEIN"/>
    <property type="match status" value="1"/>
</dbReference>
<dbReference type="AlphaFoldDB" id="A0AAF0DU10"/>
<feature type="transmembrane region" description="Helical" evidence="6">
    <location>
        <begin position="146"/>
        <end position="172"/>
    </location>
</feature>
<keyword evidence="4 6" id="KW-0472">Membrane</keyword>
<keyword evidence="2 6" id="KW-0812">Transmembrane</keyword>
<dbReference type="Pfam" id="PF07264">
    <property type="entry name" value="EI24"/>
    <property type="match status" value="1"/>
</dbReference>
<dbReference type="InterPro" id="IPR059112">
    <property type="entry name" value="CysZ/EI24"/>
</dbReference>
<evidence type="ECO:0000256" key="5">
    <source>
        <dbReference type="SAM" id="MobiDB-lite"/>
    </source>
</evidence>
<protein>
    <recommendedName>
        <fullName evidence="9">Etoposide-induced protein 2.4</fullName>
    </recommendedName>
</protein>
<organism evidence="7 8">
    <name type="scientific">Malassezia brasiliensis</name>
    <dbReference type="NCBI Taxonomy" id="1821822"/>
    <lineage>
        <taxon>Eukaryota</taxon>
        <taxon>Fungi</taxon>
        <taxon>Dikarya</taxon>
        <taxon>Basidiomycota</taxon>
        <taxon>Ustilaginomycotina</taxon>
        <taxon>Malasseziomycetes</taxon>
        <taxon>Malasseziales</taxon>
        <taxon>Malasseziaceae</taxon>
        <taxon>Malassezia</taxon>
    </lineage>
</organism>
<dbReference type="PANTHER" id="PTHR21389:SF0">
    <property type="entry name" value="ETOPOSIDE-INDUCED PROTEIN 2.4 HOMOLOG"/>
    <property type="match status" value="1"/>
</dbReference>
<feature type="transmembrane region" description="Helical" evidence="6">
    <location>
        <begin position="269"/>
        <end position="288"/>
    </location>
</feature>
<feature type="region of interest" description="Disordered" evidence="5">
    <location>
        <begin position="348"/>
        <end position="403"/>
    </location>
</feature>
<evidence type="ECO:0000256" key="1">
    <source>
        <dbReference type="ARBA" id="ARBA00004141"/>
    </source>
</evidence>
<evidence type="ECO:0000256" key="6">
    <source>
        <dbReference type="SAM" id="Phobius"/>
    </source>
</evidence>
<evidence type="ECO:0000256" key="2">
    <source>
        <dbReference type="ARBA" id="ARBA00022692"/>
    </source>
</evidence>
<proteinExistence type="predicted"/>